<feature type="transmembrane region" description="Helical" evidence="4">
    <location>
        <begin position="33"/>
        <end position="51"/>
    </location>
</feature>
<keyword evidence="1" id="KW-0547">Nucleotide-binding</keyword>
<dbReference type="CDD" id="cd05387">
    <property type="entry name" value="BY-kinase"/>
    <property type="match status" value="1"/>
</dbReference>
<keyword evidence="4" id="KW-0812">Transmembrane</keyword>
<dbReference type="PANTHER" id="PTHR32309:SF13">
    <property type="entry name" value="FERRIC ENTEROBACTIN TRANSPORT PROTEIN FEPE"/>
    <property type="match status" value="1"/>
</dbReference>
<dbReference type="Proteomes" id="UP000824230">
    <property type="component" value="Unassembled WGS sequence"/>
</dbReference>
<keyword evidence="4" id="KW-0472">Membrane</keyword>
<accession>A0A9D2ANC3</accession>
<dbReference type="PANTHER" id="PTHR32309">
    <property type="entry name" value="TYROSINE-PROTEIN KINASE"/>
    <property type="match status" value="1"/>
</dbReference>
<dbReference type="Gene3D" id="3.40.50.300">
    <property type="entry name" value="P-loop containing nucleotide triphosphate hydrolases"/>
    <property type="match status" value="1"/>
</dbReference>
<evidence type="ECO:0000313" key="5">
    <source>
        <dbReference type="EMBL" id="HIX38868.1"/>
    </source>
</evidence>
<evidence type="ECO:0000256" key="1">
    <source>
        <dbReference type="ARBA" id="ARBA00022741"/>
    </source>
</evidence>
<evidence type="ECO:0000256" key="4">
    <source>
        <dbReference type="SAM" id="Phobius"/>
    </source>
</evidence>
<evidence type="ECO:0000256" key="2">
    <source>
        <dbReference type="ARBA" id="ARBA00022840"/>
    </source>
</evidence>
<feature type="transmembrane region" description="Helical" evidence="4">
    <location>
        <begin position="189"/>
        <end position="210"/>
    </location>
</feature>
<protein>
    <submittedName>
        <fullName evidence="5">P-loop NTPase</fullName>
    </submittedName>
</protein>
<dbReference type="GO" id="GO:0005524">
    <property type="term" value="F:ATP binding"/>
    <property type="evidence" value="ECO:0007669"/>
    <property type="project" value="UniProtKB-KW"/>
</dbReference>
<name>A0A9D2ANC3_9FIRM</name>
<keyword evidence="4" id="KW-1133">Transmembrane helix</keyword>
<evidence type="ECO:0000256" key="3">
    <source>
        <dbReference type="SAM" id="MobiDB-lite"/>
    </source>
</evidence>
<dbReference type="EMBL" id="DXFG01000310">
    <property type="protein sequence ID" value="HIX38868.1"/>
    <property type="molecule type" value="Genomic_DNA"/>
</dbReference>
<organism evidence="5 6">
    <name type="scientific">Candidatus Blautia pullistercoris</name>
    <dbReference type="NCBI Taxonomy" id="2838499"/>
    <lineage>
        <taxon>Bacteria</taxon>
        <taxon>Bacillati</taxon>
        <taxon>Bacillota</taxon>
        <taxon>Clostridia</taxon>
        <taxon>Lachnospirales</taxon>
        <taxon>Lachnospiraceae</taxon>
        <taxon>Blautia</taxon>
    </lineage>
</organism>
<sequence length="509" mass="57109">MEDQRMRIEENEEEYEIDLVLLFKAFWRIFSRMWWLVFLLILLGAAGFYGFQKFRTRPLYACSATFTVATGDGNSGSYNFYYDSNTADQLSRTFPYILDSSFFRSSLLEQLGEDTLNGTITAETVENSNVVTMRAESPSAEESRKILDAALEIYPETARFVLGDIQFNYLDEPETPAQPFNSVGTKRSLAYGGLFGGLAGCVILGIMALLRKTARTPEEMQKVTSLRCLAMIPRIRFKARKKGAKQKISVLDTRLSFGYRESIRALGLRLENAMKKENGKVLLITSTASGEGKSTLAVNISEILAATGKKVALIDGDLRKQEDAAVLGIRDGAGLQDIAKGEEKAGEALRKLKKRGFWFLGSKRPVRQPASVLSSPKVGQFVELLKKQMDYIIIDTPPCEMFQDPGILADLADGILYVVKYDTIPQKKIWEGISFLRGRKAKFLGYVFNNYPESAGEYGYGRYGYGKYGSGKYGYGRYGSGHHSYEKQELLEEEEDHDRSAYAYSSRSR</sequence>
<dbReference type="InterPro" id="IPR005702">
    <property type="entry name" value="Wzc-like_C"/>
</dbReference>
<feature type="region of interest" description="Disordered" evidence="3">
    <location>
        <begin position="489"/>
        <end position="509"/>
    </location>
</feature>
<comment type="caution">
    <text evidence="5">The sequence shown here is derived from an EMBL/GenBank/DDBJ whole genome shotgun (WGS) entry which is preliminary data.</text>
</comment>
<reference evidence="5" key="1">
    <citation type="journal article" date="2021" name="PeerJ">
        <title>Extensive microbial diversity within the chicken gut microbiome revealed by metagenomics and culture.</title>
        <authorList>
            <person name="Gilroy R."/>
            <person name="Ravi A."/>
            <person name="Getino M."/>
            <person name="Pursley I."/>
            <person name="Horton D.L."/>
            <person name="Alikhan N.F."/>
            <person name="Baker D."/>
            <person name="Gharbi K."/>
            <person name="Hall N."/>
            <person name="Watson M."/>
            <person name="Adriaenssens E.M."/>
            <person name="Foster-Nyarko E."/>
            <person name="Jarju S."/>
            <person name="Secka A."/>
            <person name="Antonio M."/>
            <person name="Oren A."/>
            <person name="Chaudhuri R.R."/>
            <person name="La Ragione R."/>
            <person name="Hildebrand F."/>
            <person name="Pallen M.J."/>
        </authorList>
    </citation>
    <scope>NUCLEOTIDE SEQUENCE</scope>
    <source>
        <strain evidence="5">ChiHjej12B11-1927</strain>
    </source>
</reference>
<dbReference type="InterPro" id="IPR050445">
    <property type="entry name" value="Bact_polysacc_biosynth/exp"/>
</dbReference>
<dbReference type="AlphaFoldDB" id="A0A9D2ANC3"/>
<evidence type="ECO:0000313" key="6">
    <source>
        <dbReference type="Proteomes" id="UP000824230"/>
    </source>
</evidence>
<keyword evidence="2" id="KW-0067">ATP-binding</keyword>
<gene>
    <name evidence="5" type="ORF">H9738_13545</name>
</gene>
<dbReference type="Pfam" id="PF10609">
    <property type="entry name" value="ParA"/>
    <property type="match status" value="1"/>
</dbReference>
<reference evidence="5" key="2">
    <citation type="submission" date="2021-04" db="EMBL/GenBank/DDBJ databases">
        <authorList>
            <person name="Gilroy R."/>
        </authorList>
    </citation>
    <scope>NUCLEOTIDE SEQUENCE</scope>
    <source>
        <strain evidence="5">ChiHjej12B11-1927</strain>
    </source>
</reference>
<dbReference type="InterPro" id="IPR027417">
    <property type="entry name" value="P-loop_NTPase"/>
</dbReference>
<dbReference type="SUPFAM" id="SSF52540">
    <property type="entry name" value="P-loop containing nucleoside triphosphate hydrolases"/>
    <property type="match status" value="1"/>
</dbReference>
<dbReference type="InterPro" id="IPR033756">
    <property type="entry name" value="YlxH/NBP35"/>
</dbReference>
<proteinExistence type="predicted"/>